<dbReference type="AlphaFoldDB" id="A0A2V3VMU3"/>
<dbReference type="GO" id="GO:0005524">
    <property type="term" value="F:ATP binding"/>
    <property type="evidence" value="ECO:0007669"/>
    <property type="project" value="UniProtKB-KW"/>
</dbReference>
<proteinExistence type="predicted"/>
<evidence type="ECO:0000259" key="6">
    <source>
        <dbReference type="PROSITE" id="PS50011"/>
    </source>
</evidence>
<evidence type="ECO:0000313" key="7">
    <source>
        <dbReference type="EMBL" id="PXW82504.1"/>
    </source>
</evidence>
<dbReference type="CDD" id="cd14014">
    <property type="entry name" value="STKc_PknB_like"/>
    <property type="match status" value="1"/>
</dbReference>
<keyword evidence="4 7" id="KW-0418">Kinase</keyword>
<keyword evidence="3" id="KW-0547">Nucleotide-binding</keyword>
<evidence type="ECO:0000256" key="2">
    <source>
        <dbReference type="ARBA" id="ARBA00022679"/>
    </source>
</evidence>
<accession>A0A2V3VMU3</accession>
<dbReference type="GO" id="GO:0004674">
    <property type="term" value="F:protein serine/threonine kinase activity"/>
    <property type="evidence" value="ECO:0007669"/>
    <property type="project" value="UniProtKB-KW"/>
</dbReference>
<protein>
    <submittedName>
        <fullName evidence="7">Serine/threonine protein kinase</fullName>
    </submittedName>
</protein>
<evidence type="ECO:0000256" key="3">
    <source>
        <dbReference type="ARBA" id="ARBA00022741"/>
    </source>
</evidence>
<dbReference type="InterPro" id="IPR008271">
    <property type="entry name" value="Ser/Thr_kinase_AS"/>
</dbReference>
<evidence type="ECO:0000256" key="1">
    <source>
        <dbReference type="ARBA" id="ARBA00022527"/>
    </source>
</evidence>
<dbReference type="InterPro" id="IPR011009">
    <property type="entry name" value="Kinase-like_dom_sf"/>
</dbReference>
<reference evidence="7 8" key="1">
    <citation type="submission" date="2018-05" db="EMBL/GenBank/DDBJ databases">
        <title>Genomic Encyclopedia of Type Strains, Phase IV (KMG-IV): sequencing the most valuable type-strain genomes for metagenomic binning, comparative biology and taxonomic classification.</title>
        <authorList>
            <person name="Goeker M."/>
        </authorList>
    </citation>
    <scope>NUCLEOTIDE SEQUENCE [LARGE SCALE GENOMIC DNA]</scope>
    <source>
        <strain evidence="7 8">DSM 28556</strain>
    </source>
</reference>
<keyword evidence="8" id="KW-1185">Reference proteome</keyword>
<dbReference type="SUPFAM" id="SSF56112">
    <property type="entry name" value="Protein kinase-like (PK-like)"/>
    <property type="match status" value="1"/>
</dbReference>
<dbReference type="EMBL" id="QJJQ01000018">
    <property type="protein sequence ID" value="PXW82504.1"/>
    <property type="molecule type" value="Genomic_DNA"/>
</dbReference>
<organism evidence="7 8">
    <name type="scientific">Pseudogracilibacillus auburnensis</name>
    <dbReference type="NCBI Taxonomy" id="1494959"/>
    <lineage>
        <taxon>Bacteria</taxon>
        <taxon>Bacillati</taxon>
        <taxon>Bacillota</taxon>
        <taxon>Bacilli</taxon>
        <taxon>Bacillales</taxon>
        <taxon>Bacillaceae</taxon>
        <taxon>Pseudogracilibacillus</taxon>
    </lineage>
</organism>
<evidence type="ECO:0000313" key="8">
    <source>
        <dbReference type="Proteomes" id="UP000247978"/>
    </source>
</evidence>
<dbReference type="Proteomes" id="UP000247978">
    <property type="component" value="Unassembled WGS sequence"/>
</dbReference>
<sequence length="355" mass="41221">MLKINQVEIQLSLSQWKEIGNNEGKNSKVWLAKDDQLDQALILKKITKKSLDKQDVSDYFAEAKILNKSKHPNIMPIHYSGEDDEFIYITMPYYYNGSLNSIIEKRMLSVREIIKYSLDFLSGLLFIHINGLVHVDIKPSNIILNDSDRAILTDFGLSGYLNEHGLFSQPIQYRTHRSPESYNVNEKSIHDDIYQAGLTLYRMCNGNDSFDKQLENLIKKHNGKNDKIVEDIQKGKFPDRHSYPPHIPKSLSRVINNMLNVDTDKRYNSVLTIINHLSKIDKMLDWVYNKNENNYEWTLNTESSILTVSLLRNQNDFITSAEKLTKGSGNIRKQHKFTGTHDSEKDAFKFLRDKF</sequence>
<dbReference type="PANTHER" id="PTHR24345:SF0">
    <property type="entry name" value="CELL CYCLE SERINE_THREONINE-PROTEIN KINASE CDC5_MSD2"/>
    <property type="match status" value="1"/>
</dbReference>
<keyword evidence="5" id="KW-0067">ATP-binding</keyword>
<comment type="caution">
    <text evidence="7">The sequence shown here is derived from an EMBL/GenBank/DDBJ whole genome shotgun (WGS) entry which is preliminary data.</text>
</comment>
<evidence type="ECO:0000256" key="4">
    <source>
        <dbReference type="ARBA" id="ARBA00022777"/>
    </source>
</evidence>
<dbReference type="InterPro" id="IPR000719">
    <property type="entry name" value="Prot_kinase_dom"/>
</dbReference>
<dbReference type="PANTHER" id="PTHR24345">
    <property type="entry name" value="SERINE/THREONINE-PROTEIN KINASE PLK"/>
    <property type="match status" value="1"/>
</dbReference>
<dbReference type="OrthoDB" id="9762169at2"/>
<name>A0A2V3VMU3_9BACI</name>
<keyword evidence="1 7" id="KW-0723">Serine/threonine-protein kinase</keyword>
<dbReference type="PROSITE" id="PS50011">
    <property type="entry name" value="PROTEIN_KINASE_DOM"/>
    <property type="match status" value="1"/>
</dbReference>
<dbReference type="SMART" id="SM00220">
    <property type="entry name" value="S_TKc"/>
    <property type="match status" value="1"/>
</dbReference>
<keyword evidence="2" id="KW-0808">Transferase</keyword>
<dbReference type="Gene3D" id="1.10.510.10">
    <property type="entry name" value="Transferase(Phosphotransferase) domain 1"/>
    <property type="match status" value="1"/>
</dbReference>
<dbReference type="Pfam" id="PF00069">
    <property type="entry name" value="Pkinase"/>
    <property type="match status" value="1"/>
</dbReference>
<dbReference type="PROSITE" id="PS00108">
    <property type="entry name" value="PROTEIN_KINASE_ST"/>
    <property type="match status" value="1"/>
</dbReference>
<feature type="domain" description="Protein kinase" evidence="6">
    <location>
        <begin position="15"/>
        <end position="279"/>
    </location>
</feature>
<gene>
    <name evidence="7" type="ORF">DFR56_11881</name>
</gene>
<dbReference type="RefSeq" id="WP_158525728.1">
    <property type="nucleotide sequence ID" value="NZ_JBHUHB010000001.1"/>
</dbReference>
<evidence type="ECO:0000256" key="5">
    <source>
        <dbReference type="ARBA" id="ARBA00022840"/>
    </source>
</evidence>